<name>A0A5J9T4D8_9POAL</name>
<dbReference type="EMBL" id="RWGY01000051">
    <property type="protein sequence ID" value="TVU06087.1"/>
    <property type="molecule type" value="Genomic_DNA"/>
</dbReference>
<sequence length="173" mass="19927">MKKDRHNASYCETLAIFCEFSRLPVYRPTAPRRLVCTLENTHPVYRPTAPRRLVCTLENTSAVGSYKRSTPMSRRKIAILPSSSNNKGFTHPIPHVIVLHILAIVRTPVISIHRTWPWDSSPLLCLKIKRGDKMRFYNVMTLRDILLKFSFILIRQEVVDRSAYNNTAVHVNG</sequence>
<protein>
    <submittedName>
        <fullName evidence="1">Uncharacterized protein</fullName>
    </submittedName>
</protein>
<proteinExistence type="predicted"/>
<dbReference type="Proteomes" id="UP000324897">
    <property type="component" value="Unassembled WGS sequence"/>
</dbReference>
<accession>A0A5J9T4D8</accession>
<evidence type="ECO:0000313" key="2">
    <source>
        <dbReference type="Proteomes" id="UP000324897"/>
    </source>
</evidence>
<gene>
    <name evidence="1" type="ORF">EJB05_49279</name>
</gene>
<dbReference type="AlphaFoldDB" id="A0A5J9T4D8"/>
<keyword evidence="2" id="KW-1185">Reference proteome</keyword>
<evidence type="ECO:0000313" key="1">
    <source>
        <dbReference type="EMBL" id="TVU06087.1"/>
    </source>
</evidence>
<comment type="caution">
    <text evidence="1">The sequence shown here is derived from an EMBL/GenBank/DDBJ whole genome shotgun (WGS) entry which is preliminary data.</text>
</comment>
<dbReference type="Gramene" id="TVU06087">
    <property type="protein sequence ID" value="TVU06087"/>
    <property type="gene ID" value="EJB05_49279"/>
</dbReference>
<reference evidence="1 2" key="1">
    <citation type="journal article" date="2019" name="Sci. Rep.">
        <title>A high-quality genome of Eragrostis curvula grass provides insights into Poaceae evolution and supports new strategies to enhance forage quality.</title>
        <authorList>
            <person name="Carballo J."/>
            <person name="Santos B.A.C.M."/>
            <person name="Zappacosta D."/>
            <person name="Garbus I."/>
            <person name="Selva J.P."/>
            <person name="Gallo C.A."/>
            <person name="Diaz A."/>
            <person name="Albertini E."/>
            <person name="Caccamo M."/>
            <person name="Echenique V."/>
        </authorList>
    </citation>
    <scope>NUCLEOTIDE SEQUENCE [LARGE SCALE GENOMIC DNA]</scope>
    <source>
        <strain evidence="2">cv. Victoria</strain>
        <tissue evidence="1">Leaf</tissue>
    </source>
</reference>
<organism evidence="1 2">
    <name type="scientific">Eragrostis curvula</name>
    <name type="common">weeping love grass</name>
    <dbReference type="NCBI Taxonomy" id="38414"/>
    <lineage>
        <taxon>Eukaryota</taxon>
        <taxon>Viridiplantae</taxon>
        <taxon>Streptophyta</taxon>
        <taxon>Embryophyta</taxon>
        <taxon>Tracheophyta</taxon>
        <taxon>Spermatophyta</taxon>
        <taxon>Magnoliopsida</taxon>
        <taxon>Liliopsida</taxon>
        <taxon>Poales</taxon>
        <taxon>Poaceae</taxon>
        <taxon>PACMAD clade</taxon>
        <taxon>Chloridoideae</taxon>
        <taxon>Eragrostideae</taxon>
        <taxon>Eragrostidinae</taxon>
        <taxon>Eragrostis</taxon>
    </lineage>
</organism>